<evidence type="ECO:0000313" key="1">
    <source>
        <dbReference type="EMBL" id="SVB60072.1"/>
    </source>
</evidence>
<name>A0A382FBQ0_9ZZZZ</name>
<organism evidence="1">
    <name type="scientific">marine metagenome</name>
    <dbReference type="NCBI Taxonomy" id="408172"/>
    <lineage>
        <taxon>unclassified sequences</taxon>
        <taxon>metagenomes</taxon>
        <taxon>ecological metagenomes</taxon>
    </lineage>
</organism>
<accession>A0A382FBQ0</accession>
<dbReference type="AlphaFoldDB" id="A0A382FBQ0"/>
<feature type="non-terminal residue" evidence="1">
    <location>
        <position position="59"/>
    </location>
</feature>
<sequence>MGGTASVFLTGISNSIRATTSEKKNLIIISLRGGMDGLSAVPVIGDKNLQKKRKKLILE</sequence>
<proteinExistence type="predicted"/>
<protein>
    <submittedName>
        <fullName evidence="1">Uncharacterized protein</fullName>
    </submittedName>
</protein>
<reference evidence="1" key="1">
    <citation type="submission" date="2018-05" db="EMBL/GenBank/DDBJ databases">
        <authorList>
            <person name="Lanie J.A."/>
            <person name="Ng W.-L."/>
            <person name="Kazmierczak K.M."/>
            <person name="Andrzejewski T.M."/>
            <person name="Davidsen T.M."/>
            <person name="Wayne K.J."/>
            <person name="Tettelin H."/>
            <person name="Glass J.I."/>
            <person name="Rusch D."/>
            <person name="Podicherti R."/>
            <person name="Tsui H.-C.T."/>
            <person name="Winkler M.E."/>
        </authorList>
    </citation>
    <scope>NUCLEOTIDE SEQUENCE</scope>
</reference>
<dbReference type="EMBL" id="UINC01048931">
    <property type="protein sequence ID" value="SVB60072.1"/>
    <property type="molecule type" value="Genomic_DNA"/>
</dbReference>
<gene>
    <name evidence="1" type="ORF">METZ01_LOCUS212926</name>
</gene>